<accession>A0A1D8TVQ3</accession>
<sequence>MELFAAAVFAIATVLATKALEKTGKNVGQVVWDNTSQFVESLRNQYPDTVTAFASQRPSG</sequence>
<evidence type="ECO:0000313" key="2">
    <source>
        <dbReference type="Proteomes" id="UP000177870"/>
    </source>
</evidence>
<organism evidence="1 2">
    <name type="scientific">Moorena producens PAL-8-15-08-1</name>
    <dbReference type="NCBI Taxonomy" id="1458985"/>
    <lineage>
        <taxon>Bacteria</taxon>
        <taxon>Bacillati</taxon>
        <taxon>Cyanobacteriota</taxon>
        <taxon>Cyanophyceae</taxon>
        <taxon>Coleofasciculales</taxon>
        <taxon>Coleofasciculaceae</taxon>
        <taxon>Moorena</taxon>
    </lineage>
</organism>
<evidence type="ECO:0000313" key="1">
    <source>
        <dbReference type="EMBL" id="AOX01740.1"/>
    </source>
</evidence>
<dbReference type="AlphaFoldDB" id="A0A1D8TVQ3"/>
<reference evidence="2" key="1">
    <citation type="submission" date="2016-10" db="EMBL/GenBank/DDBJ databases">
        <title>Comparative genomics uncovers the prolific and rare metabolic potential of the cyanobacterial genus Moorea.</title>
        <authorList>
            <person name="Leao T."/>
            <person name="Castelao G."/>
            <person name="Korobeynikov A."/>
            <person name="Monroe E.A."/>
            <person name="Podell S."/>
            <person name="Glukhov E."/>
            <person name="Allen E."/>
            <person name="Gerwick W.H."/>
            <person name="Gerwick L."/>
        </authorList>
    </citation>
    <scope>NUCLEOTIDE SEQUENCE [LARGE SCALE GENOMIC DNA]</scope>
    <source>
        <strain evidence="2">PAL-8-15-08-1</strain>
    </source>
</reference>
<name>A0A1D8TVQ3_9CYAN</name>
<dbReference type="RefSeq" id="WP_070394174.1">
    <property type="nucleotide sequence ID" value="NZ_CP017599.1"/>
</dbReference>
<dbReference type="KEGG" id="mpro:BJP34_21910"/>
<dbReference type="EMBL" id="CP017599">
    <property type="protein sequence ID" value="AOX01740.1"/>
    <property type="molecule type" value="Genomic_DNA"/>
</dbReference>
<protein>
    <submittedName>
        <fullName evidence="1">Uncharacterized protein</fullName>
    </submittedName>
</protein>
<proteinExistence type="predicted"/>
<dbReference type="Proteomes" id="UP000177870">
    <property type="component" value="Chromosome"/>
</dbReference>
<gene>
    <name evidence="1" type="ORF">BJP34_21910</name>
</gene>